<gene>
    <name evidence="3" type="ORF">AVEN_148857_1</name>
    <name evidence="2" type="ORF">AVEN_149658_1</name>
</gene>
<dbReference type="Proteomes" id="UP000499080">
    <property type="component" value="Unassembled WGS sequence"/>
</dbReference>
<evidence type="ECO:0000313" key="2">
    <source>
        <dbReference type="EMBL" id="GBN73636.1"/>
    </source>
</evidence>
<comment type="caution">
    <text evidence="2">The sequence shown here is derived from an EMBL/GenBank/DDBJ whole genome shotgun (WGS) entry which is preliminary data.</text>
</comment>
<organism evidence="2 4">
    <name type="scientific">Araneus ventricosus</name>
    <name type="common">Orbweaver spider</name>
    <name type="synonym">Epeira ventricosa</name>
    <dbReference type="NCBI Taxonomy" id="182803"/>
    <lineage>
        <taxon>Eukaryota</taxon>
        <taxon>Metazoa</taxon>
        <taxon>Ecdysozoa</taxon>
        <taxon>Arthropoda</taxon>
        <taxon>Chelicerata</taxon>
        <taxon>Arachnida</taxon>
        <taxon>Araneae</taxon>
        <taxon>Araneomorphae</taxon>
        <taxon>Entelegynae</taxon>
        <taxon>Araneoidea</taxon>
        <taxon>Araneidae</taxon>
        <taxon>Araneus</taxon>
    </lineage>
</organism>
<sequence>MNFEDGYLLKLRPEVVEYLLYYASCAGYSLRDNPPQTNSDILFLPSTCLPLYRANCRVLFPYAFTEHSESILYCIWYIKSISPNFQDNPNSPECEQRSAPTGSDSRGSTVSEEVLNPDQVHISVSISKSGLRLDALDEEVVVKFLTKTENVFA</sequence>
<evidence type="ECO:0000256" key="1">
    <source>
        <dbReference type="SAM" id="MobiDB-lite"/>
    </source>
</evidence>
<evidence type="ECO:0000313" key="4">
    <source>
        <dbReference type="Proteomes" id="UP000499080"/>
    </source>
</evidence>
<protein>
    <submittedName>
        <fullName evidence="2">Uncharacterized protein</fullName>
    </submittedName>
</protein>
<evidence type="ECO:0000313" key="3">
    <source>
        <dbReference type="EMBL" id="GBN73670.1"/>
    </source>
</evidence>
<dbReference type="EMBL" id="BGPR01016623">
    <property type="protein sequence ID" value="GBN73636.1"/>
    <property type="molecule type" value="Genomic_DNA"/>
</dbReference>
<proteinExistence type="predicted"/>
<dbReference type="AlphaFoldDB" id="A0A4Y2RDY0"/>
<name>A0A4Y2RDY0_ARAVE</name>
<reference evidence="2 4" key="1">
    <citation type="journal article" date="2019" name="Sci. Rep.">
        <title>Orb-weaving spider Araneus ventricosus genome elucidates the spidroin gene catalogue.</title>
        <authorList>
            <person name="Kono N."/>
            <person name="Nakamura H."/>
            <person name="Ohtoshi R."/>
            <person name="Moran D.A.P."/>
            <person name="Shinohara A."/>
            <person name="Yoshida Y."/>
            <person name="Fujiwara M."/>
            <person name="Mori M."/>
            <person name="Tomita M."/>
            <person name="Arakawa K."/>
        </authorList>
    </citation>
    <scope>NUCLEOTIDE SEQUENCE [LARGE SCALE GENOMIC DNA]</scope>
</reference>
<accession>A0A4Y2RDY0</accession>
<keyword evidence="4" id="KW-1185">Reference proteome</keyword>
<feature type="region of interest" description="Disordered" evidence="1">
    <location>
        <begin position="88"/>
        <end position="111"/>
    </location>
</feature>
<dbReference type="EMBL" id="BGPR01016630">
    <property type="protein sequence ID" value="GBN73670.1"/>
    <property type="molecule type" value="Genomic_DNA"/>
</dbReference>